<evidence type="ECO:0000256" key="1">
    <source>
        <dbReference type="SAM" id="MobiDB-lite"/>
    </source>
</evidence>
<protein>
    <recommendedName>
        <fullName evidence="4">Thioesterase domain-containing protein</fullName>
    </recommendedName>
</protein>
<accession>A0ABV8SDE8</accession>
<evidence type="ECO:0008006" key="4">
    <source>
        <dbReference type="Google" id="ProtNLM"/>
    </source>
</evidence>
<evidence type="ECO:0000313" key="2">
    <source>
        <dbReference type="EMBL" id="MFC4305346.1"/>
    </source>
</evidence>
<sequence>MRKHSNGPEENSVAVYCLGGLATAPHFMENLRIAIEARIREQGLGGWTLPPGASVHSRLLFPYGDWSRNVMKQLWEIGADVRLGLRRIERSTGGRRTAAEVEEDESRHGSSAGMTLLIGHSGGGVAALHAAELLTARRSGECRVVMIGSPRCRVPDRLKPFVLSIAAQGPGKRKGKGVLPGKSPDAVSRMGSHGGWRKRGRLPSWQRDKHAPEYRLHVPIIGKHADYFREREPYRNSEGKSNLDHIMEAIFSWLEG</sequence>
<reference evidence="3" key="1">
    <citation type="journal article" date="2019" name="Int. J. Syst. Evol. Microbiol.">
        <title>The Global Catalogue of Microorganisms (GCM) 10K type strain sequencing project: providing services to taxonomists for standard genome sequencing and annotation.</title>
        <authorList>
            <consortium name="The Broad Institute Genomics Platform"/>
            <consortium name="The Broad Institute Genome Sequencing Center for Infectious Disease"/>
            <person name="Wu L."/>
            <person name="Ma J."/>
        </authorList>
    </citation>
    <scope>NUCLEOTIDE SEQUENCE [LARGE SCALE GENOMIC DNA]</scope>
    <source>
        <strain evidence="3">CGMCC 4.1641</strain>
    </source>
</reference>
<dbReference type="RefSeq" id="WP_204604241.1">
    <property type="nucleotide sequence ID" value="NZ_JBHSED010000038.1"/>
</dbReference>
<name>A0ABV8SDE8_9BACL</name>
<organism evidence="2 3">
    <name type="scientific">Cohnella boryungensis</name>
    <dbReference type="NCBI Taxonomy" id="768479"/>
    <lineage>
        <taxon>Bacteria</taxon>
        <taxon>Bacillati</taxon>
        <taxon>Bacillota</taxon>
        <taxon>Bacilli</taxon>
        <taxon>Bacillales</taxon>
        <taxon>Paenibacillaceae</taxon>
        <taxon>Cohnella</taxon>
    </lineage>
</organism>
<proteinExistence type="predicted"/>
<feature type="region of interest" description="Disordered" evidence="1">
    <location>
        <begin position="172"/>
        <end position="202"/>
    </location>
</feature>
<dbReference type="Proteomes" id="UP001595755">
    <property type="component" value="Unassembled WGS sequence"/>
</dbReference>
<keyword evidence="3" id="KW-1185">Reference proteome</keyword>
<dbReference type="EMBL" id="JBHSED010000038">
    <property type="protein sequence ID" value="MFC4305346.1"/>
    <property type="molecule type" value="Genomic_DNA"/>
</dbReference>
<comment type="caution">
    <text evidence="2">The sequence shown here is derived from an EMBL/GenBank/DDBJ whole genome shotgun (WGS) entry which is preliminary data.</text>
</comment>
<evidence type="ECO:0000313" key="3">
    <source>
        <dbReference type="Proteomes" id="UP001595755"/>
    </source>
</evidence>
<gene>
    <name evidence="2" type="ORF">ACFO1S_18095</name>
</gene>
<feature type="region of interest" description="Disordered" evidence="1">
    <location>
        <begin position="92"/>
        <end position="111"/>
    </location>
</feature>